<gene>
    <name evidence="12" type="ORF">APC1503_1485</name>
    <name evidence="10" type="ORF">GBC45_02365</name>
    <name evidence="8" type="ORF">GBJ98_02405</name>
    <name evidence="9" type="ORF">GBK06_02145</name>
    <name evidence="11" type="ORF">SCX10_03730</name>
</gene>
<dbReference type="InterPro" id="IPR017853">
    <property type="entry name" value="GH"/>
</dbReference>
<evidence type="ECO:0000313" key="9">
    <source>
        <dbReference type="EMBL" id="KAB6919928.1"/>
    </source>
</evidence>
<dbReference type="Proteomes" id="UP000481350">
    <property type="component" value="Unassembled WGS sequence"/>
</dbReference>
<evidence type="ECO:0000313" key="11">
    <source>
        <dbReference type="EMBL" id="MDW7545942.1"/>
    </source>
</evidence>
<evidence type="ECO:0000259" key="7">
    <source>
        <dbReference type="Pfam" id="PF02838"/>
    </source>
</evidence>
<dbReference type="PRINTS" id="PR00738">
    <property type="entry name" value="GLHYDRLASE20"/>
</dbReference>
<evidence type="ECO:0000256" key="4">
    <source>
        <dbReference type="ARBA" id="ARBA00023295"/>
    </source>
</evidence>
<dbReference type="Proteomes" id="UP000491334">
    <property type="component" value="Unassembled WGS sequence"/>
</dbReference>
<dbReference type="Pfam" id="PF02838">
    <property type="entry name" value="Glyco_hydro_20b"/>
    <property type="match status" value="1"/>
</dbReference>
<dbReference type="Proteomes" id="UP001272183">
    <property type="component" value="Unassembled WGS sequence"/>
</dbReference>
<dbReference type="AlphaFoldDB" id="A0A0A1GSF7"/>
<evidence type="ECO:0000313" key="17">
    <source>
        <dbReference type="Proteomes" id="UP001272183"/>
    </source>
</evidence>
<evidence type="ECO:0000259" key="6">
    <source>
        <dbReference type="Pfam" id="PF00728"/>
    </source>
</evidence>
<reference evidence="12 13" key="1">
    <citation type="submission" date="2017-12" db="EMBL/GenBank/DDBJ databases">
        <title>Bifidobacterium longum APC/DPC strains.</title>
        <authorList>
            <person name="Arboleya S."/>
        </authorList>
    </citation>
    <scope>NUCLEOTIDE SEQUENCE [LARGE SCALE GENOMIC DNA]</scope>
    <source>
        <strain evidence="12 13">APC1503</strain>
    </source>
</reference>
<dbReference type="EMBL" id="JAWUDL010000005">
    <property type="protein sequence ID" value="MDW7545942.1"/>
    <property type="molecule type" value="Genomic_DNA"/>
</dbReference>
<evidence type="ECO:0000256" key="5">
    <source>
        <dbReference type="PIRSR" id="PIRSR625705-1"/>
    </source>
</evidence>
<dbReference type="EMBL" id="WDZP01000003">
    <property type="protein sequence ID" value="KAB6919928.1"/>
    <property type="molecule type" value="Genomic_DNA"/>
</dbReference>
<dbReference type="RefSeq" id="WP_007053249.1">
    <property type="nucleotide sequence ID" value="NZ_AP014658.1"/>
</dbReference>
<dbReference type="GO" id="GO:0004563">
    <property type="term" value="F:beta-N-acetylhexosaminidase activity"/>
    <property type="evidence" value="ECO:0007669"/>
    <property type="project" value="InterPro"/>
</dbReference>
<comment type="caution">
    <text evidence="11">The sequence shown here is derived from an EMBL/GenBank/DDBJ whole genome shotgun (WGS) entry which is preliminary data.</text>
</comment>
<dbReference type="PANTHER" id="PTHR22600">
    <property type="entry name" value="BETA-HEXOSAMINIDASE"/>
    <property type="match status" value="1"/>
</dbReference>
<dbReference type="InterPro" id="IPR029018">
    <property type="entry name" value="Hex-like_dom2"/>
</dbReference>
<organism evidence="11 17">
    <name type="scientific">Bifidobacterium longum</name>
    <dbReference type="NCBI Taxonomy" id="216816"/>
    <lineage>
        <taxon>Bacteria</taxon>
        <taxon>Bacillati</taxon>
        <taxon>Actinomycetota</taxon>
        <taxon>Actinomycetes</taxon>
        <taxon>Bifidobacteriales</taxon>
        <taxon>Bifidobacteriaceae</taxon>
        <taxon>Bifidobacterium</taxon>
    </lineage>
</organism>
<evidence type="ECO:0000313" key="16">
    <source>
        <dbReference type="Proteomes" id="UP000491334"/>
    </source>
</evidence>
<evidence type="ECO:0000313" key="14">
    <source>
        <dbReference type="Proteomes" id="UP000476628"/>
    </source>
</evidence>
<sequence length="711" mass="79083">MPTFEYKADAATPCLTLIPAPVTLEYTHGTAMIGSLVTIEKRIPEYAVTEDADETWETLPIEQLSSELERYCGVAVRTRRVLTATDEADAGANAAEKARDAGVGAGAGAGAPAAMNGTVILLCVDARLAHDEYTLDVFASDTIAVRGGSESGLRYGMQTLRQMIRQTSRTLPCLHIQDKPAFAVRAYSLDVTRGRVPTMAFLTWFIDQLALYKYNQFQLYVEHAFAFGELSEAWRGTDPLTADDIMFLDEYCAHHGIELVPSLATFGHMYMNLRTREHRGLGEFPEDADRPFSFIERMEHHTLNAANPKSHDFASRLIEEYAPLFRSRSFNIGGDETFDLGRGRSVQDSPGASRDELYADFVKDLCSTLAHRGLQPMLWADIALENPHTMDLLPGDITMLNWMYEPDIDESKIQTIASQGRRQFVCPAVRAWSRFFPDYDGAWLNTYRMAVAGLKYGAEGMVVTDWGDYGHVNDPRLSVPGLCYGAQNAWNPVAIDACEMNHRISNLAYGDESGWLMDSLARIDSDGVSFPWDLAVQVLELEYGSGTGMLNTDVASYVERSCGGELMFDRALGCADARRRLLLRNHARLERRRDCDRALIDCGSAVVAVLDGSARGGLNPELLWVMLDGQRLFNRLGEELLVLAGGEDACGTKDVTGRALDASRRARLAADLELWFERYRVQWLSIGRYAELARIAHVVWSFADILRRGAL</sequence>
<dbReference type="EMBL" id="WDZO01000003">
    <property type="protein sequence ID" value="KAB6914158.1"/>
    <property type="molecule type" value="Genomic_DNA"/>
</dbReference>
<dbReference type="InterPro" id="IPR025705">
    <property type="entry name" value="Beta_hexosaminidase_sua/sub"/>
</dbReference>
<feature type="domain" description="Glycoside hydrolase family 20 catalytic" evidence="6">
    <location>
        <begin position="182"/>
        <end position="427"/>
    </location>
</feature>
<dbReference type="SUPFAM" id="SSF51445">
    <property type="entry name" value="(Trans)glycosidases"/>
    <property type="match status" value="1"/>
</dbReference>
<dbReference type="Gene3D" id="3.20.20.80">
    <property type="entry name" value="Glycosidases"/>
    <property type="match status" value="1"/>
</dbReference>
<name>A0A0A1GSF7_BIFLN</name>
<evidence type="ECO:0000313" key="15">
    <source>
        <dbReference type="Proteomes" id="UP000481350"/>
    </source>
</evidence>
<evidence type="ECO:0000313" key="8">
    <source>
        <dbReference type="EMBL" id="KAB6914158.1"/>
    </source>
</evidence>
<dbReference type="GO" id="GO:0016020">
    <property type="term" value="C:membrane"/>
    <property type="evidence" value="ECO:0007669"/>
    <property type="project" value="TreeGrafter"/>
</dbReference>
<dbReference type="Proteomes" id="UP000232654">
    <property type="component" value="Unassembled WGS sequence"/>
</dbReference>
<reference evidence="14 15" key="2">
    <citation type="journal article" date="2019" name="Nat. Med.">
        <title>A library of human gut bacterial isolates paired with longitudinal multiomics data enables mechanistic microbiome research.</title>
        <authorList>
            <person name="Poyet M."/>
            <person name="Groussin M."/>
            <person name="Gibbons S.M."/>
            <person name="Avila-Pacheco J."/>
            <person name="Jiang X."/>
            <person name="Kearney S.M."/>
            <person name="Perrotta A.R."/>
            <person name="Berdy B."/>
            <person name="Zhao S."/>
            <person name="Lieberman T.D."/>
            <person name="Swanson P.K."/>
            <person name="Smith M."/>
            <person name="Roesemann S."/>
            <person name="Alexander J.E."/>
            <person name="Rich S.A."/>
            <person name="Livny J."/>
            <person name="Vlamakis H."/>
            <person name="Clish C."/>
            <person name="Bullock K."/>
            <person name="Deik A."/>
            <person name="Scott J."/>
            <person name="Pierce K.A."/>
            <person name="Xavier R.J."/>
            <person name="Alm E.J."/>
        </authorList>
    </citation>
    <scope>NUCLEOTIDE SEQUENCE [LARGE SCALE GENOMIC DNA]</scope>
    <source>
        <strain evidence="10 14">BIOML-A136</strain>
        <strain evidence="8 15">BIOML-A283</strain>
        <strain evidence="9 16">BIOML-A284</strain>
    </source>
</reference>
<dbReference type="InterPro" id="IPR015882">
    <property type="entry name" value="HEX_bac_N"/>
</dbReference>
<feature type="domain" description="Beta-hexosaminidase bacterial type N-terminal" evidence="7">
    <location>
        <begin position="17"/>
        <end position="178"/>
    </location>
</feature>
<dbReference type="EMBL" id="WDUB01000002">
    <property type="protein sequence ID" value="KAB7204078.1"/>
    <property type="molecule type" value="Genomic_DNA"/>
</dbReference>
<keyword evidence="3 8" id="KW-0378">Hydrolase</keyword>
<evidence type="ECO:0000256" key="2">
    <source>
        <dbReference type="ARBA" id="ARBA00022729"/>
    </source>
</evidence>
<evidence type="ECO:0000313" key="12">
    <source>
        <dbReference type="EMBL" id="PKC87960.1"/>
    </source>
</evidence>
<keyword evidence="4" id="KW-0326">Glycosidase</keyword>
<dbReference type="Proteomes" id="UP000476628">
    <property type="component" value="Unassembled WGS sequence"/>
</dbReference>
<dbReference type="GO" id="GO:0030203">
    <property type="term" value="P:glycosaminoglycan metabolic process"/>
    <property type="evidence" value="ECO:0007669"/>
    <property type="project" value="TreeGrafter"/>
</dbReference>
<reference evidence="11" key="3">
    <citation type="submission" date="2023-10" db="EMBL/GenBank/DDBJ databases">
        <title>Supernatant from a Refined Defined Microbial Community Protects Mice from Clostridioides difficile Infection.</title>
        <authorList>
            <person name="Douchant K."/>
            <person name="He S.-M."/>
            <person name="Noordhof C."/>
            <person name="Greenlaw J."/>
            <person name="Schroeter K."/>
            <person name="Vancuren S.J."/>
            <person name="Sjaarda C."/>
            <person name="Allen-Vercoe E."/>
            <person name="Gloor G.B."/>
            <person name="Vanner S.J."/>
            <person name="Petrof E.O."/>
            <person name="Sheth P.M."/>
            <person name="Guzman M."/>
        </authorList>
    </citation>
    <scope>NUCLEOTIDE SEQUENCE</scope>
    <source>
        <strain evidence="11">16-6-I_4_FM</strain>
    </source>
</reference>
<accession>A0A0A1GSF7</accession>
<dbReference type="SUPFAM" id="SSF55545">
    <property type="entry name" value="beta-N-acetylhexosaminidase-like domain"/>
    <property type="match status" value="1"/>
</dbReference>
<evidence type="ECO:0000256" key="3">
    <source>
        <dbReference type="ARBA" id="ARBA00022801"/>
    </source>
</evidence>
<dbReference type="PANTHER" id="PTHR22600:SF26">
    <property type="entry name" value="BETA-N-ACETYLHEXOSAMINIDASE"/>
    <property type="match status" value="1"/>
</dbReference>
<dbReference type="CDD" id="cd06565">
    <property type="entry name" value="GH20_GcnA-like"/>
    <property type="match status" value="1"/>
</dbReference>
<dbReference type="Gene3D" id="3.30.379.10">
    <property type="entry name" value="Chitobiase/beta-hexosaminidase domain 2-like"/>
    <property type="match status" value="1"/>
</dbReference>
<protein>
    <submittedName>
        <fullName evidence="12">Beta-hexosaminidase</fullName>
    </submittedName>
    <submittedName>
        <fullName evidence="11">Family 20 glycosylhydrolase</fullName>
    </submittedName>
</protein>
<dbReference type="EMBL" id="PJDT01000022">
    <property type="protein sequence ID" value="PKC87960.1"/>
    <property type="molecule type" value="Genomic_DNA"/>
</dbReference>
<evidence type="ECO:0000256" key="1">
    <source>
        <dbReference type="ARBA" id="ARBA00006285"/>
    </source>
</evidence>
<feature type="active site" description="Proton donor" evidence="5">
    <location>
        <position position="336"/>
    </location>
</feature>
<proteinExistence type="inferred from homology"/>
<keyword evidence="2" id="KW-0732">Signal</keyword>
<dbReference type="InterPro" id="IPR015883">
    <property type="entry name" value="Glyco_hydro_20_cat"/>
</dbReference>
<evidence type="ECO:0000313" key="10">
    <source>
        <dbReference type="EMBL" id="KAB7204078.1"/>
    </source>
</evidence>
<dbReference type="GO" id="GO:0005975">
    <property type="term" value="P:carbohydrate metabolic process"/>
    <property type="evidence" value="ECO:0007669"/>
    <property type="project" value="InterPro"/>
</dbReference>
<dbReference type="Pfam" id="PF00728">
    <property type="entry name" value="Glyco_hydro_20"/>
    <property type="match status" value="1"/>
</dbReference>
<evidence type="ECO:0000313" key="13">
    <source>
        <dbReference type="Proteomes" id="UP000232654"/>
    </source>
</evidence>
<comment type="similarity">
    <text evidence="1">Belongs to the glycosyl hydrolase 20 family.</text>
</comment>